<dbReference type="Gene3D" id="3.90.550.10">
    <property type="entry name" value="Spore Coat Polysaccharide Biosynthesis Protein SpsA, Chain A"/>
    <property type="match status" value="1"/>
</dbReference>
<dbReference type="InterPro" id="IPR029044">
    <property type="entry name" value="Nucleotide-diphossugar_trans"/>
</dbReference>
<dbReference type="AlphaFoldDB" id="A0A6S6SNI4"/>
<gene>
    <name evidence="2" type="ORF">HELGO_WM33566</name>
</gene>
<evidence type="ECO:0000313" key="2">
    <source>
        <dbReference type="EMBL" id="CAA6804545.1"/>
    </source>
</evidence>
<dbReference type="EMBL" id="CACVAQ010000100">
    <property type="protein sequence ID" value="CAA6804545.1"/>
    <property type="molecule type" value="Genomic_DNA"/>
</dbReference>
<sequence>MGNDFKQFRRRERMNSLMKVSILMPVRNTALFLEECLDSILAQSYLHWELIAVEDHSEDNSWAILQSYAAKDTRIKVFQNTGKGIIQALRMAYEHSSGTYITRMDSDDIMPPQKLTVLQANLSQAKQGHLATGLVQYFSDKALGNGYLRYAEWLNTLSKKGTNFKEIYKECVIPSPCWMIHRTDLDAAAAFRPDRYPEDYDLCFRFYEQGLICLPSDVVLHYWRDSEGRTSRHDPNYADNNFLDIKLHYFIRLDYQTERPLVLWGAGKKGKKLALLLQKANIPFHWICNNEQKIGKDIYDLRLYSIAHLEDLIRPQIIIAIAQPEAQRQLKERFKKQKLEANNDYFFFC</sequence>
<dbReference type="PANTHER" id="PTHR22916">
    <property type="entry name" value="GLYCOSYLTRANSFERASE"/>
    <property type="match status" value="1"/>
</dbReference>
<dbReference type="CDD" id="cd00761">
    <property type="entry name" value="Glyco_tranf_GTA_type"/>
    <property type="match status" value="1"/>
</dbReference>
<dbReference type="SUPFAM" id="SSF53448">
    <property type="entry name" value="Nucleotide-diphospho-sugar transferases"/>
    <property type="match status" value="1"/>
</dbReference>
<dbReference type="Pfam" id="PF00535">
    <property type="entry name" value="Glycos_transf_2"/>
    <property type="match status" value="1"/>
</dbReference>
<dbReference type="PANTHER" id="PTHR22916:SF3">
    <property type="entry name" value="UDP-GLCNAC:BETAGAL BETA-1,3-N-ACETYLGLUCOSAMINYLTRANSFERASE-LIKE PROTEIN 1"/>
    <property type="match status" value="1"/>
</dbReference>
<proteinExistence type="predicted"/>
<organism evidence="2">
    <name type="scientific">uncultured Aureispira sp</name>
    <dbReference type="NCBI Taxonomy" id="1331704"/>
    <lineage>
        <taxon>Bacteria</taxon>
        <taxon>Pseudomonadati</taxon>
        <taxon>Bacteroidota</taxon>
        <taxon>Saprospiria</taxon>
        <taxon>Saprospirales</taxon>
        <taxon>Saprospiraceae</taxon>
        <taxon>Aureispira</taxon>
        <taxon>environmental samples</taxon>
    </lineage>
</organism>
<name>A0A6S6SNI4_9BACT</name>
<dbReference type="InterPro" id="IPR001173">
    <property type="entry name" value="Glyco_trans_2-like"/>
</dbReference>
<protein>
    <submittedName>
        <fullName evidence="2">Glycosyl transferase family 2</fullName>
    </submittedName>
</protein>
<feature type="domain" description="Glycosyltransferase 2-like" evidence="1">
    <location>
        <begin position="21"/>
        <end position="185"/>
    </location>
</feature>
<reference evidence="2" key="1">
    <citation type="submission" date="2020-01" db="EMBL/GenBank/DDBJ databases">
        <authorList>
            <person name="Meier V. D."/>
            <person name="Meier V D."/>
        </authorList>
    </citation>
    <scope>NUCLEOTIDE SEQUENCE</scope>
    <source>
        <strain evidence="2">HLG_WM_MAG_10</strain>
    </source>
</reference>
<keyword evidence="2" id="KW-0808">Transferase</keyword>
<accession>A0A6S6SNI4</accession>
<evidence type="ECO:0000259" key="1">
    <source>
        <dbReference type="Pfam" id="PF00535"/>
    </source>
</evidence>
<dbReference type="GO" id="GO:0016758">
    <property type="term" value="F:hexosyltransferase activity"/>
    <property type="evidence" value="ECO:0007669"/>
    <property type="project" value="UniProtKB-ARBA"/>
</dbReference>